<name>A0A3S4V3S8_9ACTN</name>
<sequence length="81" mass="8869">MSDQTGLMLERMSEATLLSVKEILTSLADIGAQIAKTGITLQSRRHIRFTLPTSSRPPCPQSAPPIDARIADMAITTRRHP</sequence>
<dbReference type="Proteomes" id="UP000277858">
    <property type="component" value="Chromosome"/>
</dbReference>
<dbReference type="AlphaFoldDB" id="A0A3S4V3S8"/>
<proteinExistence type="predicted"/>
<keyword evidence="2" id="KW-1185">Reference proteome</keyword>
<gene>
    <name evidence="1" type="ORF">NCTC13652_02342</name>
</gene>
<dbReference type="EMBL" id="LR134473">
    <property type="protein sequence ID" value="VEI04118.1"/>
    <property type="molecule type" value="Genomic_DNA"/>
</dbReference>
<evidence type="ECO:0000313" key="2">
    <source>
        <dbReference type="Proteomes" id="UP000277858"/>
    </source>
</evidence>
<accession>A0A3S4V3S8</accession>
<organism evidence="1 2">
    <name type="scientific">Acidipropionibacterium jensenii</name>
    <dbReference type="NCBI Taxonomy" id="1749"/>
    <lineage>
        <taxon>Bacteria</taxon>
        <taxon>Bacillati</taxon>
        <taxon>Actinomycetota</taxon>
        <taxon>Actinomycetes</taxon>
        <taxon>Propionibacteriales</taxon>
        <taxon>Propionibacteriaceae</taxon>
        <taxon>Acidipropionibacterium</taxon>
    </lineage>
</organism>
<dbReference type="STRING" id="1122997.GCA_000425285_01152"/>
<reference evidence="1 2" key="1">
    <citation type="submission" date="2018-12" db="EMBL/GenBank/DDBJ databases">
        <authorList>
            <consortium name="Pathogen Informatics"/>
        </authorList>
    </citation>
    <scope>NUCLEOTIDE SEQUENCE [LARGE SCALE GENOMIC DNA]</scope>
    <source>
        <strain evidence="1 2">NCTC13652</strain>
    </source>
</reference>
<evidence type="ECO:0000313" key="1">
    <source>
        <dbReference type="EMBL" id="VEI04118.1"/>
    </source>
</evidence>
<protein>
    <submittedName>
        <fullName evidence="1">Uncharacterized protein</fullName>
    </submittedName>
</protein>